<feature type="transmembrane region" description="Helical" evidence="1">
    <location>
        <begin position="6"/>
        <end position="27"/>
    </location>
</feature>
<keyword evidence="3" id="KW-1185">Reference proteome</keyword>
<accession>A0A3G2S779</accession>
<feature type="transmembrane region" description="Helical" evidence="1">
    <location>
        <begin position="128"/>
        <end position="156"/>
    </location>
</feature>
<organism evidence="2 3">
    <name type="scientific">Malassezia restricta (strain ATCC 96810 / NBRC 103918 / CBS 7877)</name>
    <name type="common">Seborrheic dermatitis infection agent</name>
    <dbReference type="NCBI Taxonomy" id="425264"/>
    <lineage>
        <taxon>Eukaryota</taxon>
        <taxon>Fungi</taxon>
        <taxon>Dikarya</taxon>
        <taxon>Basidiomycota</taxon>
        <taxon>Ustilaginomycotina</taxon>
        <taxon>Malasseziomycetes</taxon>
        <taxon>Malasseziales</taxon>
        <taxon>Malasseziaceae</taxon>
        <taxon>Malassezia</taxon>
    </lineage>
</organism>
<dbReference type="VEuPathDB" id="FungiDB:DNF11_0947"/>
<feature type="transmembrane region" description="Helical" evidence="1">
    <location>
        <begin position="95"/>
        <end position="116"/>
    </location>
</feature>
<keyword evidence="1" id="KW-0472">Membrane</keyword>
<reference evidence="2 3" key="1">
    <citation type="submission" date="2018-10" db="EMBL/GenBank/DDBJ databases">
        <title>Complete genome sequence of Malassezia restricta CBS 7877.</title>
        <authorList>
            <person name="Morand S.C."/>
            <person name="Bertignac M."/>
            <person name="Iltis A."/>
            <person name="Kolder I."/>
            <person name="Pirovano W."/>
            <person name="Jourdain R."/>
            <person name="Clavaud C."/>
        </authorList>
    </citation>
    <scope>NUCLEOTIDE SEQUENCE [LARGE SCALE GENOMIC DNA]</scope>
    <source>
        <strain evidence="2 3">CBS 7877</strain>
    </source>
</reference>
<evidence type="ECO:0000313" key="3">
    <source>
        <dbReference type="Proteomes" id="UP000269793"/>
    </source>
</evidence>
<feature type="transmembrane region" description="Helical" evidence="1">
    <location>
        <begin position="207"/>
        <end position="227"/>
    </location>
</feature>
<evidence type="ECO:0000313" key="2">
    <source>
        <dbReference type="EMBL" id="AYO41897.1"/>
    </source>
</evidence>
<feature type="transmembrane region" description="Helical" evidence="1">
    <location>
        <begin position="280"/>
        <end position="298"/>
    </location>
</feature>
<dbReference type="OrthoDB" id="3354352at2759"/>
<feature type="transmembrane region" description="Helical" evidence="1">
    <location>
        <begin position="239"/>
        <end position="260"/>
    </location>
</feature>
<feature type="transmembrane region" description="Helical" evidence="1">
    <location>
        <begin position="319"/>
        <end position="341"/>
    </location>
</feature>
<keyword evidence="1" id="KW-0812">Transmembrane</keyword>
<keyword evidence="1" id="KW-1133">Transmembrane helix</keyword>
<dbReference type="EMBL" id="CP033149">
    <property type="protein sequence ID" value="AYO41897.1"/>
    <property type="molecule type" value="Genomic_DNA"/>
</dbReference>
<gene>
    <name evidence="2" type="ORF">DNF11_0947</name>
</gene>
<evidence type="ECO:0000256" key="1">
    <source>
        <dbReference type="SAM" id="Phobius"/>
    </source>
</evidence>
<dbReference type="Proteomes" id="UP000269793">
    <property type="component" value="Chromosome II"/>
</dbReference>
<protein>
    <submittedName>
        <fullName evidence="2">Uncharacterized protein</fullName>
    </submittedName>
</protein>
<proteinExistence type="predicted"/>
<sequence>MSSCTAATQRILLFVVACVSIATGLWINRKAVHEDPKPDLEAFGALNLAQAREALGFPDYSLLMCSGPKCERFERMLMTLIYVFKLMNSGKAGHGGFMVLLSMSLPLVLAMCAQALKPETTFLQRGISVTIVILFGQVFCLGASVPLLYIPITALVRSLDLLKTFPERPYGKYAPLLIKQLVTCLCIMAVVNVLAPMDHWTWPYINFVFQFSPLIMLSLSVFTTLFGRQKSVTTTKVSIFFEDDCLVSAAMYWYGMYHLLPTLGRWYRGEDLGLNDGEKLILWDNVGIFLTLIYWVVVDGIADYQLMFEQTRPLHRVPPTAWILGIIRSIFIAVLFGPGVVMDLYFAGREDAVTPVHSFIKQDLPKQKRS</sequence>
<dbReference type="AlphaFoldDB" id="A0A3G2S779"/>
<feature type="transmembrane region" description="Helical" evidence="1">
    <location>
        <begin position="176"/>
        <end position="195"/>
    </location>
</feature>
<name>A0A3G2S779_MALR7</name>